<dbReference type="AlphaFoldDB" id="A0A9W4I183"/>
<dbReference type="GO" id="GO:0005737">
    <property type="term" value="C:cytoplasm"/>
    <property type="evidence" value="ECO:0007669"/>
    <property type="project" value="TreeGrafter"/>
</dbReference>
<reference evidence="2" key="1">
    <citation type="submission" date="2021-07" db="EMBL/GenBank/DDBJ databases">
        <authorList>
            <person name="Branca A.L. A."/>
        </authorList>
    </citation>
    <scope>NUCLEOTIDE SEQUENCE</scope>
</reference>
<evidence type="ECO:0000259" key="1">
    <source>
        <dbReference type="Pfam" id="PF01266"/>
    </source>
</evidence>
<dbReference type="PANTHER" id="PTHR13847">
    <property type="entry name" value="SARCOSINE DEHYDROGENASE-RELATED"/>
    <property type="match status" value="1"/>
</dbReference>
<gene>
    <name evidence="2" type="ORF">POLS_LOCUS8182</name>
</gene>
<dbReference type="InterPro" id="IPR036188">
    <property type="entry name" value="FAD/NAD-bd_sf"/>
</dbReference>
<evidence type="ECO:0000313" key="3">
    <source>
        <dbReference type="Proteomes" id="UP001153618"/>
    </source>
</evidence>
<feature type="domain" description="FAD dependent oxidoreductase" evidence="1">
    <location>
        <begin position="42"/>
        <end position="421"/>
    </location>
</feature>
<dbReference type="Gene3D" id="3.50.50.60">
    <property type="entry name" value="FAD/NAD(P)-binding domain"/>
    <property type="match status" value="1"/>
</dbReference>
<name>A0A9W4I183_PENOL</name>
<dbReference type="InterPro" id="IPR006076">
    <property type="entry name" value="FAD-dep_OxRdtase"/>
</dbReference>
<comment type="caution">
    <text evidence="2">The sequence shown here is derived from an EMBL/GenBank/DDBJ whole genome shotgun (WGS) entry which is preliminary data.</text>
</comment>
<dbReference type="OrthoDB" id="429143at2759"/>
<dbReference type="Proteomes" id="UP001153618">
    <property type="component" value="Unassembled WGS sequence"/>
</dbReference>
<dbReference type="EMBL" id="CAJVOS010000060">
    <property type="protein sequence ID" value="CAG8224529.1"/>
    <property type="molecule type" value="Genomic_DNA"/>
</dbReference>
<dbReference type="PANTHER" id="PTHR13847:SF279">
    <property type="entry name" value="FAD DEPENDENT OXIDOREDUCTASE DOMAIN-CONTAINING PROTEIN-RELATED"/>
    <property type="match status" value="1"/>
</dbReference>
<organism evidence="2 3">
    <name type="scientific">Penicillium olsonii</name>
    <dbReference type="NCBI Taxonomy" id="99116"/>
    <lineage>
        <taxon>Eukaryota</taxon>
        <taxon>Fungi</taxon>
        <taxon>Dikarya</taxon>
        <taxon>Ascomycota</taxon>
        <taxon>Pezizomycotina</taxon>
        <taxon>Eurotiomycetes</taxon>
        <taxon>Eurotiomycetidae</taxon>
        <taxon>Eurotiales</taxon>
        <taxon>Aspergillaceae</taxon>
        <taxon>Penicillium</taxon>
    </lineage>
</organism>
<proteinExistence type="predicted"/>
<dbReference type="SUPFAM" id="SSF51905">
    <property type="entry name" value="FAD/NAD(P)-binding domain"/>
    <property type="match status" value="1"/>
</dbReference>
<dbReference type="Gene3D" id="3.30.9.10">
    <property type="entry name" value="D-Amino Acid Oxidase, subunit A, domain 2"/>
    <property type="match status" value="1"/>
</dbReference>
<evidence type="ECO:0000313" key="2">
    <source>
        <dbReference type="EMBL" id="CAG8224529.1"/>
    </source>
</evidence>
<sequence>MASSTAQKPFPQPAEGSTLSFWRTKLDPLDDHQTTSFPTETDVLIIGGGYVGASAAYHILAENKQETPPRVTLVEARGLCSGATGRNGGHLRPDIYSATALFNERHGLEAAAEVVRFEVSHLKVIEDLVRKENIDCELTFTRSYDMYLDEDQLNKAKTFYDFLVNEGFDSMGDVTYMTQSDTQKEAHVRDAKGGFSFPTAHLWPYKLVTQLVRIAISHGLNLQTHTLVSEVAETPTADGLWPVTTDRGVIHARKIIFATNAYTSALAPQYAKAIVPCKGVCTQIFAAPGAPHQNLPGTYAIRLGTGAYIYQITRKDGSLIVGGASHTFKNDLEEWHNNPDDSKLIDVAVNFLKGYMQRTFLGWEDSGAEAKHIWSGVMGYSADSLPHVGSVPGKPGQFIAAGFNGHGMPVAFLSGKAVADMAQYSISFEDTGLPRLFETSEARLEPIYDDTK</sequence>
<accession>A0A9W4I183</accession>
<keyword evidence="3" id="KW-1185">Reference proteome</keyword>
<dbReference type="Pfam" id="PF01266">
    <property type="entry name" value="DAO"/>
    <property type="match status" value="1"/>
</dbReference>
<protein>
    <recommendedName>
        <fullName evidence="1">FAD dependent oxidoreductase domain-containing protein</fullName>
    </recommendedName>
</protein>